<sequence length="478" mass="55107">MKKKFDIFNFFFSSAAVVILIGVIAKILEWPSQDLLITMGLSIEALVFGVSSIRFIEVSKSKKVATETTLSKMADNLATGKQTKNDDEALISPDKTIQIGNESELSSTTKSTILDKLQTEEYTMSNFKKLKYFNISDDFYFQLEWFILPKDEYNSLKNLIHELFGKNLPEKSDYLFLKNSPIELPEYSFSDLILVKPVKMSRESLSLLINSFKLVKFKDFLSKFILSEINNKILIRSRKNGESQVYFEESSLVSNYIKSHYNHKLVKAPVMSVLEPLIALKGEELVRYLVDDLEVQDLVKLTDLAELTIQLSDTLKMYLIIKIGHVEFNMKTKKELDVLVPLIKILLALDNTNTAKENLNKLLSLKIDQKTILRLQDVVYFNDSQIYFGDQNEYNLNITDLFSSDQLGIINYFESVMELTSSNEMREVERVRKLFGLDEFNTITELHQKMNRYIATRQEGKPKAGQIAFILLHKQFSK</sequence>
<evidence type="ECO:0000313" key="3">
    <source>
        <dbReference type="Proteomes" id="UP000239522"/>
    </source>
</evidence>
<dbReference type="InterPro" id="IPR055087">
    <property type="entry name" value="GldL-like_N"/>
</dbReference>
<name>A0A2S7KTZ7_9FLAO</name>
<dbReference type="Pfam" id="PF22827">
    <property type="entry name" value="GldL_N"/>
    <property type="match status" value="1"/>
</dbReference>
<evidence type="ECO:0000313" key="2">
    <source>
        <dbReference type="EMBL" id="PQB06105.1"/>
    </source>
</evidence>
<feature type="domain" description="Gliding motility protein GldL-like N-terminal" evidence="1">
    <location>
        <begin position="13"/>
        <end position="55"/>
    </location>
</feature>
<dbReference type="RefSeq" id="WP_104808368.1">
    <property type="nucleotide sequence ID" value="NZ_MQUA01000013.1"/>
</dbReference>
<accession>A0A2S7KTZ7</accession>
<dbReference type="EMBL" id="MQUA01000013">
    <property type="protein sequence ID" value="PQB06105.1"/>
    <property type="molecule type" value="Genomic_DNA"/>
</dbReference>
<dbReference type="AlphaFoldDB" id="A0A2S7KTZ7"/>
<protein>
    <recommendedName>
        <fullName evidence="1">Gliding motility protein GldL-like N-terminal domain-containing protein</fullName>
    </recommendedName>
</protein>
<gene>
    <name evidence="2" type="ORF">BST83_02090</name>
</gene>
<organism evidence="2 3">
    <name type="scientific">Polaribacter filamentus</name>
    <dbReference type="NCBI Taxonomy" id="53483"/>
    <lineage>
        <taxon>Bacteria</taxon>
        <taxon>Pseudomonadati</taxon>
        <taxon>Bacteroidota</taxon>
        <taxon>Flavobacteriia</taxon>
        <taxon>Flavobacteriales</taxon>
        <taxon>Flavobacteriaceae</taxon>
    </lineage>
</organism>
<evidence type="ECO:0000259" key="1">
    <source>
        <dbReference type="Pfam" id="PF22827"/>
    </source>
</evidence>
<reference evidence="2 3" key="1">
    <citation type="submission" date="2016-11" db="EMBL/GenBank/DDBJ databases">
        <title>Trade-off between light-utilization and light-protection in marine flavobacteria.</title>
        <authorList>
            <person name="Kumagai Y."/>
        </authorList>
    </citation>
    <scope>NUCLEOTIDE SEQUENCE [LARGE SCALE GENOMIC DNA]</scope>
    <source>
        <strain evidence="2 3">ATCC 700397</strain>
    </source>
</reference>
<dbReference type="Proteomes" id="UP000239522">
    <property type="component" value="Unassembled WGS sequence"/>
</dbReference>
<keyword evidence="3" id="KW-1185">Reference proteome</keyword>
<comment type="caution">
    <text evidence="2">The sequence shown here is derived from an EMBL/GenBank/DDBJ whole genome shotgun (WGS) entry which is preliminary data.</text>
</comment>
<proteinExistence type="predicted"/>